<organism evidence="2 3">
    <name type="scientific">Prorocentrum cordatum</name>
    <dbReference type="NCBI Taxonomy" id="2364126"/>
    <lineage>
        <taxon>Eukaryota</taxon>
        <taxon>Sar</taxon>
        <taxon>Alveolata</taxon>
        <taxon>Dinophyceae</taxon>
        <taxon>Prorocentrales</taxon>
        <taxon>Prorocentraceae</taxon>
        <taxon>Prorocentrum</taxon>
    </lineage>
</organism>
<keyword evidence="3" id="KW-1185">Reference proteome</keyword>
<dbReference type="SUPFAM" id="SSF54919">
    <property type="entry name" value="Nucleoside diphosphate kinase, NDK"/>
    <property type="match status" value="1"/>
</dbReference>
<comment type="caution">
    <text evidence="2">The sequence shown here is derived from an EMBL/GenBank/DDBJ whole genome shotgun (WGS) entry which is preliminary data.</text>
</comment>
<name>A0ABN9U2L3_9DINO</name>
<feature type="compositionally biased region" description="Basic and acidic residues" evidence="1">
    <location>
        <begin position="28"/>
        <end position="40"/>
    </location>
</feature>
<evidence type="ECO:0000313" key="2">
    <source>
        <dbReference type="EMBL" id="CAK0853042.1"/>
    </source>
</evidence>
<dbReference type="EMBL" id="CAUYUJ010015368">
    <property type="protein sequence ID" value="CAK0853042.1"/>
    <property type="molecule type" value="Genomic_DNA"/>
</dbReference>
<accession>A0ABN9U2L3</accession>
<dbReference type="Proteomes" id="UP001189429">
    <property type="component" value="Unassembled WGS sequence"/>
</dbReference>
<proteinExistence type="predicted"/>
<gene>
    <name evidence="2" type="ORF">PCOR1329_LOCUS44650</name>
</gene>
<evidence type="ECO:0000256" key="1">
    <source>
        <dbReference type="SAM" id="MobiDB-lite"/>
    </source>
</evidence>
<feature type="compositionally biased region" description="Low complexity" evidence="1">
    <location>
        <begin position="41"/>
        <end position="52"/>
    </location>
</feature>
<evidence type="ECO:0008006" key="4">
    <source>
        <dbReference type="Google" id="ProtNLM"/>
    </source>
</evidence>
<feature type="region of interest" description="Disordered" evidence="1">
    <location>
        <begin position="26"/>
        <end position="60"/>
    </location>
</feature>
<protein>
    <recommendedName>
        <fullName evidence="4">Nucleoside diphosphate kinase</fullName>
    </recommendedName>
</protein>
<reference evidence="2" key="1">
    <citation type="submission" date="2023-10" db="EMBL/GenBank/DDBJ databases">
        <authorList>
            <person name="Chen Y."/>
            <person name="Shah S."/>
            <person name="Dougan E. K."/>
            <person name="Thang M."/>
            <person name="Chan C."/>
        </authorList>
    </citation>
    <scope>NUCLEOTIDE SEQUENCE [LARGE SCALE GENOMIC DNA]</scope>
</reference>
<feature type="region of interest" description="Disordered" evidence="1">
    <location>
        <begin position="267"/>
        <end position="293"/>
    </location>
</feature>
<sequence>MQLRVWRGRGALSLFKARTQCHRMAGGTEHDVGGLERRSAEAPQVAPAAPAATHRSLPAQGAPSLADLERRLAELEIDKANRLHSAFVFIKPHAVTDKVRELVKQHLGKSGIHVISEGTIPAEVIDSKMLIDTHYGAIAAKAVKLKPTALTVQQKAQDAFQAQFGQSWQTVLAQGLVFNAMDATAKLGISTQELGEKWGKLKKDVDLLKFGGGFYAGKIDDIFVINGFYMAMRSKFTAPGTCIYYYETEWDPRGLKWEDFRGKVLGGTDPKTAESGSVRNTISADTTRGRPSG</sequence>
<evidence type="ECO:0000313" key="3">
    <source>
        <dbReference type="Proteomes" id="UP001189429"/>
    </source>
</evidence>
<dbReference type="Gene3D" id="3.30.70.141">
    <property type="entry name" value="Nucleoside diphosphate kinase-like domain"/>
    <property type="match status" value="1"/>
</dbReference>
<dbReference type="InterPro" id="IPR036850">
    <property type="entry name" value="NDK-like_dom_sf"/>
</dbReference>
<feature type="compositionally biased region" description="Polar residues" evidence="1">
    <location>
        <begin position="274"/>
        <end position="286"/>
    </location>
</feature>